<reference evidence="37" key="21">
    <citation type="submission" date="2020-09" db="EMBL/GenBank/DDBJ databases">
        <title>Emerging polyconal dissemination of OXA-244-producing E. coli in France.</title>
        <authorList>
            <person name="Emeraud C."/>
            <person name="Girlich D."/>
            <person name="Bonnin R.A."/>
            <person name="Jousset A.B."/>
            <person name="Naas T."/>
            <person name="Dortet L."/>
        </authorList>
    </citation>
    <scope>NUCLEOTIDE SEQUENCE</scope>
    <source>
        <strain evidence="37">225E3</strain>
    </source>
</reference>
<reference evidence="43 70" key="18">
    <citation type="submission" date="2020-06" db="EMBL/GenBank/DDBJ databases">
        <title>REHAB project genomes.</title>
        <authorList>
            <person name="Shaw L.P."/>
        </authorList>
    </citation>
    <scope>NUCLEOTIDE SEQUENCE [LARGE SCALE GENOMIC DNA]</scope>
    <source>
        <strain evidence="43 70">RHBSTW-00177</strain>
    </source>
</reference>
<dbReference type="EMBL" id="JACGTG010000001">
    <property type="protein sequence ID" value="MBA6240475.1"/>
    <property type="molecule type" value="Genomic_DNA"/>
</dbReference>
<evidence type="ECO:0000313" key="38">
    <source>
        <dbReference type="EMBL" id="MQS29095.1"/>
    </source>
</evidence>
<dbReference type="EMBL" id="CP063369">
    <property type="protein sequence ID" value="QOY32912.1"/>
    <property type="molecule type" value="Genomic_DNA"/>
</dbReference>
<evidence type="ECO:0000313" key="63">
    <source>
        <dbReference type="Proteomes" id="UP000306700"/>
    </source>
</evidence>
<evidence type="ECO:0000313" key="58">
    <source>
        <dbReference type="Proteomes" id="UP000254052"/>
    </source>
</evidence>
<dbReference type="EMBL" id="CP056794">
    <property type="protein sequence ID" value="QLY97981.1"/>
    <property type="molecule type" value="Genomic_DNA"/>
</dbReference>
<dbReference type="RefSeq" id="WP_000086904.1">
    <property type="nucleotide sequence ID" value="NZ_AP019189.1"/>
</dbReference>
<dbReference type="PROSITE" id="PS51257">
    <property type="entry name" value="PROKAR_LIPOPROTEIN"/>
    <property type="match status" value="1"/>
</dbReference>
<dbReference type="EMBL" id="CACRYR010000222">
    <property type="protein sequence ID" value="VZR35716.1"/>
    <property type="molecule type" value="Genomic_DNA"/>
</dbReference>
<evidence type="ECO:0000313" key="23">
    <source>
        <dbReference type="EMBL" id="EFB4535358.1"/>
    </source>
</evidence>
<evidence type="ECO:0000313" key="43">
    <source>
        <dbReference type="EMBL" id="QLY97981.1"/>
    </source>
</evidence>
<dbReference type="Proteomes" id="UP000846355">
    <property type="component" value="Unassembled WGS sequence"/>
</dbReference>
<dbReference type="Pfam" id="PF17156">
    <property type="entry name" value="GAPES2"/>
    <property type="match status" value="1"/>
</dbReference>
<dbReference type="Proteomes" id="UP000532204">
    <property type="component" value="Unassembled WGS sequence"/>
</dbReference>
<evidence type="ECO:0000256" key="10">
    <source>
        <dbReference type="ARBA" id="ARBA00022741"/>
    </source>
</evidence>
<evidence type="ECO:0000313" key="42">
    <source>
        <dbReference type="EMBL" id="NEM84576.1"/>
    </source>
</evidence>
<protein>
    <recommendedName>
        <fullName evidence="19">Probable diguanylate cyclase DgcI</fullName>
        <ecNumber evidence="4">2.7.7.65</ecNumber>
    </recommendedName>
</protein>
<dbReference type="EMBL" id="AASEBA010000030">
    <property type="protein sequence ID" value="EFC9750841.1"/>
    <property type="molecule type" value="Genomic_DNA"/>
</dbReference>
<evidence type="ECO:0000313" key="49">
    <source>
        <dbReference type="EMBL" id="STN25713.1"/>
    </source>
</evidence>
<evidence type="ECO:0000313" key="78">
    <source>
        <dbReference type="Proteomes" id="UP000581425"/>
    </source>
</evidence>
<evidence type="ECO:0000313" key="48">
    <source>
        <dbReference type="EMBL" id="STM24936.1"/>
    </source>
</evidence>
<evidence type="ECO:0000313" key="36">
    <source>
        <dbReference type="EMBL" id="MBB2465832.1"/>
    </source>
</evidence>
<evidence type="ECO:0000313" key="69">
    <source>
        <dbReference type="Proteomes" id="UP000475070"/>
    </source>
</evidence>
<dbReference type="EMBL" id="UGET01000006">
    <property type="protein sequence ID" value="STN25713.1"/>
    <property type="molecule type" value="Genomic_DNA"/>
</dbReference>
<evidence type="ECO:0000313" key="31">
    <source>
        <dbReference type="EMBL" id="HAI8958371.1"/>
    </source>
</evidence>
<evidence type="ECO:0000313" key="32">
    <source>
        <dbReference type="EMBL" id="HAJ5957199.1"/>
    </source>
</evidence>
<dbReference type="CDD" id="cd01949">
    <property type="entry name" value="GGDEF"/>
    <property type="match status" value="1"/>
</dbReference>
<evidence type="ECO:0000313" key="30">
    <source>
        <dbReference type="EMBL" id="EMM0025177.1"/>
    </source>
</evidence>
<evidence type="ECO:0000313" key="77">
    <source>
        <dbReference type="Proteomes" id="UP000542214"/>
    </source>
</evidence>
<dbReference type="Proteomes" id="UP000469708">
    <property type="component" value="Unassembled WGS sequence"/>
</dbReference>
<dbReference type="Proteomes" id="UP000254460">
    <property type="component" value="Unassembled WGS sequence"/>
</dbReference>
<keyword evidence="16 34" id="KW-0449">Lipoprotein</keyword>
<dbReference type="SUPFAM" id="SSF55073">
    <property type="entry name" value="Nucleotide cyclase"/>
    <property type="match status" value="1"/>
</dbReference>
<proteinExistence type="predicted"/>
<dbReference type="InterPro" id="IPR029787">
    <property type="entry name" value="Nucleotide_cyclase"/>
</dbReference>
<evidence type="ECO:0000313" key="62">
    <source>
        <dbReference type="Proteomes" id="UP000255543"/>
    </source>
</evidence>
<reference evidence="54" key="23">
    <citation type="journal article" date="2023" name="Front. Microbiol.">
        <title>Virotyping and genetic antimicrobial susceptibility testing of porcine ETEC/STEC strains and associated plasmid types.</title>
        <authorList>
            <person name="Vereecke N."/>
            <person name="Van Hoorde S."/>
            <person name="Sperling D."/>
            <person name="Theuns S."/>
            <person name="Devriendt B."/>
            <person name="Cox E."/>
        </authorList>
    </citation>
    <scope>NUCLEOTIDE SEQUENCE</scope>
    <source>
        <strain evidence="54">ETEC4085</strain>
    </source>
</reference>
<keyword evidence="8" id="KW-0479">Metal-binding</keyword>
<dbReference type="Proteomes" id="UP000306700">
    <property type="component" value="Unassembled WGS sequence"/>
</dbReference>
<dbReference type="InterPro" id="IPR050469">
    <property type="entry name" value="Diguanylate_Cyclase"/>
</dbReference>
<evidence type="ECO:0000313" key="56">
    <source>
        <dbReference type="Proteomes" id="UP000239554"/>
    </source>
</evidence>
<evidence type="ECO:0000313" key="50">
    <source>
        <dbReference type="EMBL" id="STN83716.1"/>
    </source>
</evidence>
<keyword evidence="13" id="KW-0342">GTP-binding</keyword>
<reference evidence="38 67" key="8">
    <citation type="journal article" date="2019" name="Microorganisms">
        <title>Characteristics of Carbapenem-Resistant and Colistin-Resistant Escherichia coli Co-Producing NDM-1 and MCR-1 from Pig Farms in China.</title>
        <authorList>
            <person name="Peng Z."/>
            <person name="Li X."/>
            <person name="Hu Z."/>
            <person name="Li Z."/>
            <person name="Lv Y."/>
            <person name="Lei M."/>
            <person name="Wu B."/>
            <person name="Chen H."/>
            <person name="Wang X."/>
        </authorList>
    </citation>
    <scope>NUCLEOTIDE SEQUENCE [LARGE SCALE GENOMIC DNA]</scope>
    <source>
        <strain evidence="38 67">RXD010</strain>
    </source>
</reference>
<reference evidence="36 74" key="20">
    <citation type="submission" date="2020-08" db="EMBL/GenBank/DDBJ databases">
        <title>Draft genome sequences of isolates of diverse host origin from the E. coli Reference Center.</title>
        <authorList>
            <person name="Lacher D.W."/>
            <person name="Mammel M.K."/>
            <person name="Gangiredla J."/>
            <person name="Gebru S.T."/>
            <person name="Barnaba T.J."/>
            <person name="Majowicz S.A."/>
            <person name="Dudley E.G."/>
        </authorList>
    </citation>
    <scope>NUCLEOTIDE SEQUENCE [LARGE SCALE GENOMIC DNA]</scope>
    <source>
        <strain evidence="36 74">10.0349</strain>
    </source>
</reference>
<evidence type="ECO:0000313" key="61">
    <source>
        <dbReference type="Proteomes" id="UP000254718"/>
    </source>
</evidence>
<dbReference type="EMBL" id="UGEB01000001">
    <property type="protein sequence ID" value="STK73937.1"/>
    <property type="molecule type" value="Genomic_DNA"/>
</dbReference>
<evidence type="ECO:0000313" key="24">
    <source>
        <dbReference type="EMBL" id="EFC9750841.1"/>
    </source>
</evidence>
<dbReference type="Proteomes" id="UP000436141">
    <property type="component" value="Unassembled WGS sequence"/>
</dbReference>
<evidence type="ECO:0000256" key="1">
    <source>
        <dbReference type="ARBA" id="ARBA00001946"/>
    </source>
</evidence>
<evidence type="ECO:0000256" key="14">
    <source>
        <dbReference type="ARBA" id="ARBA00023136"/>
    </source>
</evidence>
<dbReference type="OMA" id="YIQICAL"/>
<dbReference type="PANTHER" id="PTHR45138">
    <property type="entry name" value="REGULATORY COMPONENTS OF SENSORY TRANSDUCTION SYSTEM"/>
    <property type="match status" value="1"/>
</dbReference>
<accession>A0A066RFM2</accession>
<evidence type="ECO:0000313" key="59">
    <source>
        <dbReference type="Proteomes" id="UP000254255"/>
    </source>
</evidence>
<keyword evidence="15" id="KW-0564">Palmitate</keyword>
<dbReference type="EMBL" id="AASFZR010000128">
    <property type="protein sequence ID" value="EFB4535358.1"/>
    <property type="molecule type" value="Genomic_DNA"/>
</dbReference>
<evidence type="ECO:0000256" key="7">
    <source>
        <dbReference type="ARBA" id="ARBA00022692"/>
    </source>
</evidence>
<dbReference type="EMBL" id="WTRX01000002">
    <property type="protein sequence ID" value="MWU29697.1"/>
    <property type="molecule type" value="Genomic_DNA"/>
</dbReference>
<dbReference type="Proteomes" id="UP000250780">
    <property type="component" value="Unassembled WGS sequence"/>
</dbReference>
<evidence type="ECO:0000256" key="19">
    <source>
        <dbReference type="ARBA" id="ARBA00073683"/>
    </source>
</evidence>
<evidence type="ECO:0000313" key="65">
    <source>
        <dbReference type="Proteomes" id="UP000436141"/>
    </source>
</evidence>
<dbReference type="Proteomes" id="UP000254052">
    <property type="component" value="Unassembled WGS sequence"/>
</dbReference>
<reference evidence="51 63" key="6">
    <citation type="submission" date="2018-12" db="EMBL/GenBank/DDBJ databases">
        <title>Food and Water Safety Consortium.</title>
        <authorList>
            <person name="Tyson S."/>
            <person name="Peterson C.-L."/>
            <person name="Olson A."/>
            <person name="Tyler S."/>
            <person name="Cabral J."/>
            <person name="Lynch T."/>
            <person name="Knox N."/>
            <person name="Van Domselaar G."/>
            <person name="Graham M."/>
        </authorList>
    </citation>
    <scope>NUCLEOTIDE SEQUENCE [LARGE SCALE GENOMIC DNA]</scope>
    <source>
        <strain evidence="51 63">FWSEC0384</strain>
    </source>
</reference>
<evidence type="ECO:0000313" key="26">
    <source>
        <dbReference type="EMBL" id="EFH5892578.1"/>
    </source>
</evidence>
<dbReference type="Proteomes" id="UP000255543">
    <property type="component" value="Unassembled WGS sequence"/>
</dbReference>
<dbReference type="Proteomes" id="UP000512182">
    <property type="component" value="Chromosome"/>
</dbReference>
<dbReference type="GO" id="GO:0005525">
    <property type="term" value="F:GTP binding"/>
    <property type="evidence" value="ECO:0007669"/>
    <property type="project" value="UniProtKB-KW"/>
</dbReference>
<dbReference type="Proteomes" id="UP000441160">
    <property type="component" value="Unassembled WGS sequence"/>
</dbReference>
<dbReference type="InterPro" id="IPR033422">
    <property type="entry name" value="GAPES2"/>
</dbReference>
<gene>
    <name evidence="48" type="primary">ydeH_2</name>
    <name evidence="54" type="synonym">dgcI</name>
    <name evidence="46" type="synonym">ydeH_1</name>
    <name evidence="34" type="ORF">ACU57_05965</name>
    <name evidence="28" type="ORF">BG944_002990</name>
    <name evidence="25" type="ORF">BGM66_000942</name>
    <name evidence="23" type="ORF">C0P57_004725</name>
    <name evidence="22" type="ORF">C3F40_08395</name>
    <name evidence="51" type="ORF">C9160_09240</name>
    <name evidence="29" type="ORF">DL968_03985</name>
    <name evidence="38" type="ORF">E4K51_02690</name>
    <name evidence="24" type="ORF">E6D34_16500</name>
    <name evidence="44" type="ORF">FOI11_009220</name>
    <name evidence="35" type="ORF">FOI11_10825</name>
    <name evidence="52" type="ORF">FV293_02320</name>
    <name evidence="42" type="ORF">G3V95_03530</name>
    <name evidence="27" type="ORF">GNW61_02535</name>
    <name evidence="26" type="ORF">GOP25_10020</name>
    <name evidence="39" type="ORF">GP944_02675</name>
    <name evidence="40" type="ORF">GRW05_01430</name>
    <name evidence="41" type="ORF">GUC01_03125</name>
    <name evidence="36" type="ORF">HEP30_006955</name>
    <name evidence="31" type="ORF">HKA49_002530</name>
    <name evidence="32" type="ORF">HMV95_02670</name>
    <name evidence="43" type="ORF">HV109_15895</name>
    <name evidence="53" type="ORF">IDONEFKE_00613</name>
    <name evidence="37" type="ORF">IH772_12115</name>
    <name evidence="33" type="ORF">J8F57_004317</name>
    <name evidence="49" type="ORF">NCTC13148_06121</name>
    <name evidence="46" type="ORF">NCTC8179_02313</name>
    <name evidence="48" type="ORF">NCTC8333_03936</name>
    <name evidence="45" type="ORF">NCTC9073_02366</name>
    <name evidence="50" type="ORF">NCTC9706_00679</name>
    <name evidence="47" type="ORF">NCTC9962_02319</name>
    <name evidence="30" type="ORF">P6223_001704</name>
    <name evidence="54" type="ORF">QDW62_18185</name>
</gene>
<evidence type="ECO:0000313" key="46">
    <source>
        <dbReference type="EMBL" id="STK73937.1"/>
    </source>
</evidence>
<evidence type="ECO:0000256" key="16">
    <source>
        <dbReference type="ARBA" id="ARBA00023288"/>
    </source>
</evidence>
<evidence type="ECO:0000256" key="12">
    <source>
        <dbReference type="ARBA" id="ARBA00022989"/>
    </source>
</evidence>
<evidence type="ECO:0000313" key="64">
    <source>
        <dbReference type="Proteomes" id="UP000321295"/>
    </source>
</evidence>
<evidence type="ECO:0000313" key="54">
    <source>
        <dbReference type="EMBL" id="WHI00632.1"/>
    </source>
</evidence>
<evidence type="ECO:0000313" key="66">
    <source>
        <dbReference type="Proteomes" id="UP000441160"/>
    </source>
</evidence>
<dbReference type="EMBL" id="CP026399">
    <property type="protein sequence ID" value="AUY01814.1"/>
    <property type="molecule type" value="Genomic_DNA"/>
</dbReference>
<reference evidence="29" key="4">
    <citation type="submission" date="2018-05" db="EMBL/GenBank/DDBJ databases">
        <authorList>
            <person name="Ashton P.M."/>
            <person name="Dallman T."/>
            <person name="Nair S."/>
            <person name="De Pinna E."/>
            <person name="Peters T."/>
            <person name="Grant K."/>
        </authorList>
    </citation>
    <scope>NUCLEOTIDE SEQUENCE</scope>
    <source>
        <strain evidence="29">412057</strain>
    </source>
</reference>
<evidence type="ECO:0000256" key="15">
    <source>
        <dbReference type="ARBA" id="ARBA00023139"/>
    </source>
</evidence>
<comment type="subunit">
    <text evidence="3">Homodimer.</text>
</comment>
<dbReference type="NCBIfam" id="TIGR00254">
    <property type="entry name" value="GGDEF"/>
    <property type="match status" value="1"/>
</dbReference>
<dbReference type="Proteomes" id="UP000321295">
    <property type="component" value="Unassembled WGS sequence"/>
</dbReference>
<comment type="function">
    <text evidence="18">Catalyzes the synthesis of cyclic-di-GMP (c-di-GMP) via the condensation of 2 GTP molecules.</text>
</comment>
<dbReference type="Proteomes" id="UP000842385">
    <property type="component" value="Unassembled WGS sequence"/>
</dbReference>
<dbReference type="Proteomes" id="UP000239554">
    <property type="component" value="Chromosome"/>
</dbReference>
<dbReference type="Proteomes" id="UP000531761">
    <property type="component" value="Unassembled WGS sequence"/>
</dbReference>
<reference evidence="34 55" key="1">
    <citation type="journal article" date="2015" name="Front. Microbiol.">
        <title>Genetic determinants of heat resistance in Escherichia coli.</title>
        <authorList>
            <person name="Mercer R.G."/>
            <person name="Zheng J."/>
            <person name="Garcia-Hernandez R."/>
            <person name="Ruan L."/>
            <person name="Ganzle M.G."/>
            <person name="McMullen L.M."/>
        </authorList>
    </citation>
    <scope>NUCLEOTIDE SEQUENCE [LARGE SCALE GENOMIC DNA]</scope>
    <source>
        <strain evidence="34 55">AW1.3</strain>
    </source>
</reference>
<sequence length="442" mass="49873">MSRINKFVLTVSLLIFIMISAVACGIYTQMVKERVYSLKQSVIDTAFAVANIAEYRRSVAIDLINTLNPTEEQLLVGLRTAYADSVSPSYLYDVGPYLISSDECIQVKEFEKNYCADIMQVVKYRHVKNTGFISFDGKTFVYYLYPVTHNRSLIFLLGLERFSLLSKSLAMDSENLMFSLFKNGKPVTGDEYNAKNAIFTVSEAMEHFAYLPTGLYVFAYKKDVYLRVCTLIIFFAALVAVISGASCLYLVRRVINRGIVEKEAIINNHFERVLDGGLFFSAADVKKLYSMYNSAFLDDLTKAMGRKSFDEDLKALPEKGGYLCLFDVDKFKNINDTFGHLLGDEVLMKVVKILKSQIPVDKGKVYRFGGDEFAVIYTGGTLEELLSILKEIVHFQVGSINLSTSIGVAHSNECPTVERLKMLADERLYKSKKNGRAQISWQ</sequence>
<dbReference type="EMBL" id="LDYI01000046">
    <property type="protein sequence ID" value="KPO15997.1"/>
    <property type="molecule type" value="Genomic_DNA"/>
</dbReference>
<evidence type="ECO:0000256" key="2">
    <source>
        <dbReference type="ARBA" id="ARBA00004665"/>
    </source>
</evidence>
<dbReference type="EMBL" id="ABLFQU030000014">
    <property type="protein sequence ID" value="EMM0025177.1"/>
    <property type="molecule type" value="Genomic_DNA"/>
</dbReference>
<evidence type="ECO:0000313" key="35">
    <source>
        <dbReference type="EMBL" id="MBA6240475.1"/>
    </source>
</evidence>
<dbReference type="Pfam" id="PF00990">
    <property type="entry name" value="GGDEF"/>
    <property type="match status" value="1"/>
</dbReference>
<dbReference type="GO" id="GO:0052621">
    <property type="term" value="F:diguanylate cyclase activity"/>
    <property type="evidence" value="ECO:0007669"/>
    <property type="project" value="UniProtKB-EC"/>
</dbReference>
<organism evidence="48 61">
    <name type="scientific">Escherichia coli</name>
    <dbReference type="NCBI Taxonomy" id="562"/>
    <lineage>
        <taxon>Bacteria</taxon>
        <taxon>Pseudomonadati</taxon>
        <taxon>Pseudomonadota</taxon>
        <taxon>Gammaproteobacteria</taxon>
        <taxon>Enterobacterales</taxon>
        <taxon>Enterobacteriaceae</taxon>
        <taxon>Escherichia</taxon>
    </lineage>
</organism>
<reference evidence="31 80" key="2">
    <citation type="journal article" date="2018" name="Genome Biol.">
        <title>SKESA: strategic k-mer extension for scrupulous assemblies.</title>
        <authorList>
            <person name="Souvorov A."/>
            <person name="Agarwala R."/>
            <person name="Lipman D.J."/>
        </authorList>
    </citation>
    <scope>NUCLEOTIDE SEQUENCE [LARGE SCALE GENOMIC DNA]</scope>
    <source>
        <strain evidence="32">EuSCAPE_DE065</strain>
        <strain evidence="33">SJP41</strain>
        <strain evidence="31 80">TW14994</strain>
    </source>
</reference>
<evidence type="ECO:0000313" key="22">
    <source>
        <dbReference type="EMBL" id="AUY01814.1"/>
    </source>
</evidence>
<dbReference type="Proteomes" id="UP000521994">
    <property type="component" value="Unassembled WGS sequence"/>
</dbReference>
<dbReference type="Gene3D" id="3.30.70.270">
    <property type="match status" value="1"/>
</dbReference>
<dbReference type="SMART" id="SM00267">
    <property type="entry name" value="GGDEF"/>
    <property type="match status" value="1"/>
</dbReference>
<evidence type="ECO:0000313" key="71">
    <source>
        <dbReference type="Proteomes" id="UP000521991"/>
    </source>
</evidence>
<dbReference type="EMBL" id="AAVTXU010000010">
    <property type="protein sequence ID" value="EGE1986826.1"/>
    <property type="molecule type" value="Genomic_DNA"/>
</dbReference>
<dbReference type="Proteomes" id="UP000629265">
    <property type="component" value="Unassembled WGS sequence"/>
</dbReference>
<dbReference type="Proteomes" id="UP000475070">
    <property type="component" value="Unassembled WGS sequence"/>
</dbReference>
<evidence type="ECO:0000313" key="74">
    <source>
        <dbReference type="Proteomes" id="UP000531761"/>
    </source>
</evidence>
<keyword evidence="11" id="KW-0460">Magnesium</keyword>
<reference evidence="42 68" key="17">
    <citation type="submission" date="2020-02" db="EMBL/GenBank/DDBJ databases">
        <authorList>
            <person name="Subbiah M."/>
            <person name="Call D."/>
        </authorList>
    </citation>
    <scope>NUCLEOTIDE SEQUENCE [LARGE SCALE GENOMIC DNA]</scope>
    <source>
        <strain evidence="42 68">8375wC2</strain>
    </source>
</reference>
<reference evidence="40 65" key="14">
    <citation type="submission" date="2019-12" db="EMBL/GenBank/DDBJ databases">
        <title>Enteriobacteria Tanzani isolates_10434.</title>
        <authorList>
            <person name="Subbiah M."/>
            <person name="Call D."/>
        </authorList>
    </citation>
    <scope>NUCLEOTIDE SEQUENCE [LARGE SCALE GENOMIC DNA]</scope>
    <source>
        <strain evidence="40 65">10434wD1</strain>
    </source>
</reference>
<evidence type="ECO:0000313" key="70">
    <source>
        <dbReference type="Proteomes" id="UP000512182"/>
    </source>
</evidence>
<keyword evidence="7 20" id="KW-0812">Transmembrane</keyword>
<keyword evidence="5" id="KW-1003">Cell membrane</keyword>
<dbReference type="EMBL" id="JACZOI010000030">
    <property type="protein sequence ID" value="MBE0978026.1"/>
    <property type="molecule type" value="Genomic_DNA"/>
</dbReference>
<reference evidence="53 79" key="13">
    <citation type="submission" date="2019-11" db="EMBL/GenBank/DDBJ databases">
        <authorList>
            <person name="Haines EK M."/>
        </authorList>
    </citation>
    <scope>NUCLEOTIDE SEQUENCE [LARGE SCALE GENOMIC DNA]</scope>
    <source>
        <strain evidence="53">KR2729</strain>
    </source>
</reference>
<dbReference type="EMBL" id="DABHXT010000002">
    <property type="protein sequence ID" value="HAJ5957199.1"/>
    <property type="molecule type" value="Genomic_DNA"/>
</dbReference>
<dbReference type="Proteomes" id="UP000581425">
    <property type="component" value="Unassembled WGS sequence"/>
</dbReference>
<evidence type="ECO:0000313" key="80">
    <source>
        <dbReference type="Proteomes" id="UP000842385"/>
    </source>
</evidence>
<dbReference type="EMBL" id="VRXD01000002">
    <property type="protein sequence ID" value="TXQ38601.1"/>
    <property type="molecule type" value="Genomic_DNA"/>
</dbReference>
<dbReference type="EC" id="2.7.7.65" evidence="4"/>
<dbReference type="Proteomes" id="UP000530628">
    <property type="component" value="Unassembled WGS sequence"/>
</dbReference>
<dbReference type="SMR" id="A0A066RFM2"/>
<dbReference type="EMBL" id="CP122634">
    <property type="protein sequence ID" value="WHI00632.1"/>
    <property type="molecule type" value="Genomic_DNA"/>
</dbReference>
<dbReference type="InterPro" id="IPR043128">
    <property type="entry name" value="Rev_trsase/Diguanyl_cyclase"/>
</dbReference>
<comment type="catalytic activity">
    <reaction evidence="17">
        <text>2 GTP = 3',3'-c-di-GMP + 2 diphosphate</text>
        <dbReference type="Rhea" id="RHEA:24898"/>
        <dbReference type="ChEBI" id="CHEBI:33019"/>
        <dbReference type="ChEBI" id="CHEBI:37565"/>
        <dbReference type="ChEBI" id="CHEBI:58805"/>
        <dbReference type="EC" id="2.7.7.65"/>
    </reaction>
</comment>
<keyword evidence="10" id="KW-0547">Nucleotide-binding</keyword>
<dbReference type="Proteomes" id="UP000531813">
    <property type="component" value="Unassembled WGS sequence"/>
</dbReference>
<dbReference type="GO" id="GO:0043709">
    <property type="term" value="P:cell adhesion involved in single-species biofilm formation"/>
    <property type="evidence" value="ECO:0007669"/>
    <property type="project" value="TreeGrafter"/>
</dbReference>
<feature type="domain" description="GGDEF" evidence="21">
    <location>
        <begin position="319"/>
        <end position="442"/>
    </location>
</feature>
<dbReference type="EMBL" id="DABFUC010000011">
    <property type="protein sequence ID" value="HAI8958371.1"/>
    <property type="molecule type" value="Genomic_DNA"/>
</dbReference>
<evidence type="ECO:0000256" key="3">
    <source>
        <dbReference type="ARBA" id="ARBA00011738"/>
    </source>
</evidence>
<keyword evidence="6 48" id="KW-0808">Transferase</keyword>
<dbReference type="EMBL" id="WUIY01000003">
    <property type="protein sequence ID" value="MXI72986.1"/>
    <property type="molecule type" value="Genomic_DNA"/>
</dbReference>
<reference evidence="52 64" key="11">
    <citation type="submission" date="2019-08" db="EMBL/GenBank/DDBJ databases">
        <title>Whole genome analysis of cultivated E. coli strains isolated from CD patients and healthy donors.</title>
        <authorList>
            <person name="Siniagina M.N."/>
            <person name="Markelova M.I."/>
            <person name="Laikov A.V."/>
            <person name="Boulygina E.A."/>
            <person name="Khusnutdinova D.R."/>
            <person name="Kharchenko A."/>
            <person name="Grigoryeva T.V."/>
        </authorList>
    </citation>
    <scope>NUCLEOTIDE SEQUENCE [LARGE SCALE GENOMIC DNA]</scope>
    <source>
        <strain evidence="52 64">1_45_11</strain>
    </source>
</reference>
<dbReference type="Proteomes" id="UP000254718">
    <property type="component" value="Unassembled WGS sequence"/>
</dbReference>
<reference evidence="32" key="7">
    <citation type="submission" date="2018-12" db="EMBL/GenBank/DDBJ databases">
        <authorList>
            <consortium name="NCBI Pathogen Detection Project"/>
        </authorList>
    </citation>
    <scope>NUCLEOTIDE SEQUENCE</scope>
    <source>
        <strain evidence="32">EuSCAPE_DE065</strain>
        <strain evidence="33">SJP41</strain>
        <strain evidence="31">TW14994</strain>
    </source>
</reference>
<dbReference type="InterPro" id="IPR000160">
    <property type="entry name" value="GGDEF_dom"/>
</dbReference>
<dbReference type="EMBL" id="AASWIS010000009">
    <property type="protein sequence ID" value="EFH5892578.1"/>
    <property type="molecule type" value="Genomic_DNA"/>
</dbReference>
<comment type="cofactor">
    <cofactor evidence="1">
        <name>Mg(2+)</name>
        <dbReference type="ChEBI" id="CHEBI:18420"/>
    </cofactor>
</comment>
<evidence type="ECO:0000259" key="21">
    <source>
        <dbReference type="PROSITE" id="PS50887"/>
    </source>
</evidence>
<reference evidence="35 78" key="19">
    <citation type="submission" date="2020-07" db="EMBL/GenBank/DDBJ databases">
        <title>Analysis of Genomes of Bacterial Isolates from Lameness Outbreaks in Broilers.</title>
        <authorList>
            <person name="Ekesi N.S."/>
            <person name="Alrubaye A."/>
            <person name="Rhoads D."/>
        </authorList>
    </citation>
    <scope>NUCLEOTIDE SEQUENCE [LARGE SCALE GENOMIC DNA]</scope>
    <source>
        <strain evidence="35 78">1409</strain>
    </source>
</reference>
<reference evidence="27 73" key="12">
    <citation type="submission" date="2019-11" db="EMBL/GenBank/DDBJ databases">
        <authorList>
            <consortium name="GenomeTrakr network: Whole genome sequencing for foodborne pathogen traceback"/>
        </authorList>
    </citation>
    <scope>NUCLEOTIDE SEQUENCE [LARGE SCALE GENOMIC DNA]</scope>
    <source>
        <strain evidence="27 73">PSU-2072</strain>
        <strain evidence="26 75">PSU-2243</strain>
    </source>
</reference>
<keyword evidence="9" id="KW-0732">Signal</keyword>
<dbReference type="EMBL" id="JAAGYI010000004">
    <property type="protein sequence ID" value="NEM84576.1"/>
    <property type="molecule type" value="Genomic_DNA"/>
</dbReference>
<dbReference type="Proteomes" id="UP000581425">
    <property type="component" value="Chromosome"/>
</dbReference>
<dbReference type="PROSITE" id="PS50887">
    <property type="entry name" value="GGDEF"/>
    <property type="match status" value="1"/>
</dbReference>
<name>A0A066RFM2_ECOLX</name>
<reference evidence="44 78" key="22">
    <citation type="submission" date="2020-10" db="EMBL/GenBank/DDBJ databases">
        <title>Analysis of Genomes of Bacterial Isolates from Lameness Outbreaks in Broilers.</title>
        <authorList>
            <person name="Rhoads D."/>
            <person name="Ekesi N.S."/>
        </authorList>
    </citation>
    <scope>NUCLEOTIDE SEQUENCE [LARGE SCALE GENOMIC DNA]</scope>
    <source>
        <strain evidence="44 78">1409</strain>
    </source>
</reference>
<reference evidence="57 58" key="5">
    <citation type="submission" date="2018-06" db="EMBL/GenBank/DDBJ databases">
        <authorList>
            <consortium name="Pathogen Informatics"/>
            <person name="Doyle S."/>
        </authorList>
    </citation>
    <scope>NUCLEOTIDE SEQUENCE [LARGE SCALE GENOMIC DNA]</scope>
    <source>
        <strain evidence="49 59">NCTC13148</strain>
        <strain evidence="46 62">NCTC8179</strain>
        <strain evidence="48 61">NCTC8333</strain>
        <strain evidence="45 57">NCTC9073</strain>
        <strain evidence="50 60">NCTC9706</strain>
        <strain evidence="47 58">NCTC9962</strain>
    </source>
</reference>
<evidence type="ECO:0000313" key="45">
    <source>
        <dbReference type="EMBL" id="SPX11048.1"/>
    </source>
</evidence>
<evidence type="ECO:0000313" key="40">
    <source>
        <dbReference type="EMBL" id="MXI72986.1"/>
    </source>
</evidence>
<dbReference type="Proteomes" id="UP000254255">
    <property type="component" value="Unassembled WGS sequence"/>
</dbReference>
<feature type="transmembrane region" description="Helical" evidence="20">
    <location>
        <begin position="231"/>
        <end position="251"/>
    </location>
</feature>
<reference evidence="41 69" key="9">
    <citation type="journal article" date="2019" name="Nat. Med.">
        <title>A library of human gut bacterial isolates paired with longitudinal multiomics data enables mechanistic microbiome research.</title>
        <authorList>
            <person name="Poyet M."/>
            <person name="Groussin M."/>
            <person name="Gibbons S.M."/>
            <person name="Avila-Pacheco J."/>
            <person name="Jiang X."/>
            <person name="Kearney S.M."/>
            <person name="Perrotta A.R."/>
            <person name="Berdy B."/>
            <person name="Zhao S."/>
            <person name="Lieberman T.D."/>
            <person name="Swanson P.K."/>
            <person name="Smith M."/>
            <person name="Roesemann S."/>
            <person name="Alexander J.E."/>
            <person name="Rich S.A."/>
            <person name="Livny J."/>
            <person name="Vlamakis H."/>
            <person name="Clish C."/>
            <person name="Bullock K."/>
            <person name="Deik A."/>
            <person name="Scott J."/>
            <person name="Pierce K.A."/>
            <person name="Xavier R.J."/>
            <person name="Alm E.J."/>
        </authorList>
    </citation>
    <scope>NUCLEOTIDE SEQUENCE [LARGE SCALE GENOMIC DNA]</scope>
    <source>
        <strain evidence="41 69">BIOML-A112</strain>
    </source>
</reference>
<evidence type="ECO:0000313" key="29">
    <source>
        <dbReference type="EMBL" id="EGE1986826.1"/>
    </source>
</evidence>
<dbReference type="Proteomes" id="UP000460351">
    <property type="component" value="Unassembled WGS sequence"/>
</dbReference>
<dbReference type="GO" id="GO:1902201">
    <property type="term" value="P:negative regulation of bacterial-type flagellum-dependent cell motility"/>
    <property type="evidence" value="ECO:0007669"/>
    <property type="project" value="TreeGrafter"/>
</dbReference>
<dbReference type="Proteomes" id="UP001179946">
    <property type="component" value="Chromosome"/>
</dbReference>
<evidence type="ECO:0000313" key="44">
    <source>
        <dbReference type="EMBL" id="QOY32912.1"/>
    </source>
</evidence>
<evidence type="ECO:0000256" key="8">
    <source>
        <dbReference type="ARBA" id="ARBA00022723"/>
    </source>
</evidence>
<evidence type="ECO:0000313" key="73">
    <source>
        <dbReference type="Proteomes" id="UP000530628"/>
    </source>
</evidence>
<dbReference type="PANTHER" id="PTHR45138:SF24">
    <property type="entry name" value="DIGUANYLATE CYCLASE DGCC-RELATED"/>
    <property type="match status" value="1"/>
</dbReference>
<keyword evidence="48" id="KW-0548">Nucleotidyltransferase</keyword>
<evidence type="ECO:0000313" key="68">
    <source>
        <dbReference type="Proteomes" id="UP000469708"/>
    </source>
</evidence>
<dbReference type="EMBL" id="JABWMK020000008">
    <property type="protein sequence ID" value="MBB2465832.1"/>
    <property type="molecule type" value="Genomic_DNA"/>
</dbReference>
<dbReference type="EMBL" id="AASXRC010000015">
    <property type="protein sequence ID" value="EFI0213801.1"/>
    <property type="molecule type" value="Genomic_DNA"/>
</dbReference>
<keyword evidence="12 20" id="KW-1133">Transmembrane helix</keyword>
<evidence type="ECO:0000313" key="34">
    <source>
        <dbReference type="EMBL" id="KPO15997.1"/>
    </source>
</evidence>
<dbReference type="EMBL" id="RRNI01000007">
    <property type="protein sequence ID" value="TJH22792.1"/>
    <property type="molecule type" value="Genomic_DNA"/>
</dbReference>
<evidence type="ECO:0000313" key="28">
    <source>
        <dbReference type="EMBL" id="EFI0213801.1"/>
    </source>
</evidence>
<evidence type="ECO:0000313" key="52">
    <source>
        <dbReference type="EMBL" id="TXQ38601.1"/>
    </source>
</evidence>
<dbReference type="EMBL" id="SQQU01000003">
    <property type="protein sequence ID" value="MQS29095.1"/>
    <property type="molecule type" value="Genomic_DNA"/>
</dbReference>
<evidence type="ECO:0000256" key="18">
    <source>
        <dbReference type="ARBA" id="ARBA00058645"/>
    </source>
</evidence>
<evidence type="ECO:0000256" key="13">
    <source>
        <dbReference type="ARBA" id="ARBA00023134"/>
    </source>
</evidence>
<evidence type="ECO:0000256" key="6">
    <source>
        <dbReference type="ARBA" id="ARBA00022679"/>
    </source>
</evidence>
<dbReference type="EMBL" id="DADPIR010000039">
    <property type="protein sequence ID" value="HAZ7494029.1"/>
    <property type="molecule type" value="Genomic_DNA"/>
</dbReference>
<dbReference type="PATRIC" id="fig|562.10472.peg.466"/>
<evidence type="ECO:0000313" key="60">
    <source>
        <dbReference type="Proteomes" id="UP000254460"/>
    </source>
</evidence>
<comment type="pathway">
    <text evidence="2">Purine metabolism; 3',5'-cyclic di-GMP biosynthesis.</text>
</comment>
<evidence type="ECO:0000313" key="27">
    <source>
        <dbReference type="EMBL" id="EFH6647655.1"/>
    </source>
</evidence>
<dbReference type="EMBL" id="UASD01000008">
    <property type="protein sequence ID" value="SPX11048.1"/>
    <property type="molecule type" value="Genomic_DNA"/>
</dbReference>
<dbReference type="Proteomes" id="UP000640866">
    <property type="component" value="Unassembled WGS sequence"/>
</dbReference>
<evidence type="ECO:0000313" key="41">
    <source>
        <dbReference type="EMBL" id="NAG18027.1"/>
    </source>
</evidence>
<dbReference type="EMBL" id="UGFE01000002">
    <property type="protein sequence ID" value="STM24936.1"/>
    <property type="molecule type" value="Genomic_DNA"/>
</dbReference>
<reference evidence="71 72" key="16">
    <citation type="submission" date="2020-02" db="EMBL/GenBank/DDBJ databases">
        <authorList>
            <consortium name="PulseNet: The National Subtyping Network for Foodborne Disease Surveillance"/>
            <person name="Tarr C.L."/>
            <person name="Trees E."/>
            <person name="Katz L.S."/>
            <person name="Carleton-Romer H.A."/>
            <person name="Stroika S."/>
            <person name="Kucerova Z."/>
            <person name="Roache K.F."/>
            <person name="Sabol A.L."/>
            <person name="Besser J."/>
            <person name="Gerner-Smidt P."/>
        </authorList>
    </citation>
    <scope>NUCLEOTIDE SEQUENCE [LARGE SCALE GENOMIC DNA]</scope>
    <source>
        <strain evidence="28 72">2014C-3796</strain>
        <strain evidence="25 71">PNUSAE004166</strain>
    </source>
</reference>
<evidence type="ECO:0000313" key="33">
    <source>
        <dbReference type="EMBL" id="HAZ7494029.1"/>
    </source>
</evidence>
<dbReference type="Proteomes" id="UP000521991">
    <property type="component" value="Unassembled WGS sequence"/>
</dbReference>
<dbReference type="Proteomes" id="UP000868636">
    <property type="component" value="Unassembled WGS sequence"/>
</dbReference>
<reference evidence="24 76" key="10">
    <citation type="submission" date="2019-05" db="EMBL/GenBank/DDBJ databases">
        <authorList>
            <consortium name="NARMS: The National Antimicrobial Resistance Monitoring System"/>
        </authorList>
    </citation>
    <scope>NUCLEOTIDE SEQUENCE [LARGE SCALE GENOMIC DNA]</scope>
    <source>
        <strain evidence="24 76">CVM N18EC122</strain>
        <strain evidence="23 77">FSIS11706358</strain>
    </source>
</reference>
<dbReference type="AlphaFoldDB" id="A0A066RFM2"/>
<dbReference type="Proteomes" id="UP000854059">
    <property type="component" value="Unassembled WGS sequence"/>
</dbReference>
<reference evidence="30" key="24">
    <citation type="submission" date="2024-02" db="EMBL/GenBank/DDBJ databases">
        <authorList>
            <consortium name="Clinical and Environmental Microbiology Branch: Whole genome sequencing antimicrobial resistance pathogens in the healthcare setting"/>
        </authorList>
    </citation>
    <scope>NUCLEOTIDE SEQUENCE</scope>
    <source>
        <strain evidence="30">2023CK-00345</strain>
    </source>
</reference>
<reference evidence="39 66" key="15">
    <citation type="submission" date="2019-12" db="EMBL/GenBank/DDBJ databases">
        <title>Enteriobacteria Tanzani isolates_8377-8380.</title>
        <authorList>
            <person name="Subbiah M."/>
            <person name="Call D."/>
        </authorList>
    </citation>
    <scope>NUCLEOTIDE SEQUENCE [LARGE SCALE GENOMIC DNA]</scope>
    <source>
        <strain evidence="39 66">8378wB3</strain>
    </source>
</reference>
<evidence type="ECO:0000313" key="53">
    <source>
        <dbReference type="EMBL" id="VZR35716.1"/>
    </source>
</evidence>
<evidence type="ECO:0000256" key="4">
    <source>
        <dbReference type="ARBA" id="ARBA00012528"/>
    </source>
</evidence>
<evidence type="ECO:0000256" key="11">
    <source>
        <dbReference type="ARBA" id="ARBA00022842"/>
    </source>
</evidence>
<dbReference type="GO" id="GO:0046872">
    <property type="term" value="F:metal ion binding"/>
    <property type="evidence" value="ECO:0007669"/>
    <property type="project" value="UniProtKB-KW"/>
</dbReference>
<evidence type="ECO:0000256" key="5">
    <source>
        <dbReference type="ARBA" id="ARBA00022475"/>
    </source>
</evidence>
<dbReference type="Proteomes" id="UP000050556">
    <property type="component" value="Unassembled WGS sequence"/>
</dbReference>
<evidence type="ECO:0000256" key="9">
    <source>
        <dbReference type="ARBA" id="ARBA00022729"/>
    </source>
</evidence>
<evidence type="ECO:0000313" key="57">
    <source>
        <dbReference type="Proteomes" id="UP000250780"/>
    </source>
</evidence>
<evidence type="ECO:0000313" key="72">
    <source>
        <dbReference type="Proteomes" id="UP000521994"/>
    </source>
</evidence>
<evidence type="ECO:0000313" key="79">
    <source>
        <dbReference type="Proteomes" id="UP000629265"/>
    </source>
</evidence>
<dbReference type="Proteomes" id="UP000542214">
    <property type="component" value="Unassembled WGS sequence"/>
</dbReference>
<dbReference type="EMBL" id="UGGJ01000004">
    <property type="protein sequence ID" value="STN83716.1"/>
    <property type="molecule type" value="Genomic_DNA"/>
</dbReference>
<dbReference type="EMBL" id="WXKQ01000001">
    <property type="protein sequence ID" value="NAG18027.1"/>
    <property type="molecule type" value="Genomic_DNA"/>
</dbReference>
<evidence type="ECO:0000313" key="37">
    <source>
        <dbReference type="EMBL" id="MBE0978026.1"/>
    </source>
</evidence>
<evidence type="ECO:0000313" key="76">
    <source>
        <dbReference type="Proteomes" id="UP000532204"/>
    </source>
</evidence>
<dbReference type="EMBL" id="AASURL010000010">
    <property type="protein sequence ID" value="EFH0364558.1"/>
    <property type="molecule type" value="Genomic_DNA"/>
</dbReference>
<evidence type="ECO:0000313" key="51">
    <source>
        <dbReference type="EMBL" id="TJH22792.1"/>
    </source>
</evidence>
<evidence type="ECO:0000313" key="67">
    <source>
        <dbReference type="Proteomes" id="UP000460351"/>
    </source>
</evidence>
<evidence type="ECO:0000313" key="25">
    <source>
        <dbReference type="EMBL" id="EFH0364558.1"/>
    </source>
</evidence>
<dbReference type="GO" id="GO:0005886">
    <property type="term" value="C:plasma membrane"/>
    <property type="evidence" value="ECO:0007669"/>
    <property type="project" value="TreeGrafter"/>
</dbReference>
<dbReference type="EMBL" id="UGED01000006">
    <property type="protein sequence ID" value="STL37410.1"/>
    <property type="molecule type" value="Genomic_DNA"/>
</dbReference>
<reference evidence="22 56" key="3">
    <citation type="journal article" date="2018" name="MBio">
        <title>Genomic Analysis of Hospital Plumbing Reveals Diverse Reservoir of Bacterial Plasmids Conferring Carbapenem Resistance.</title>
        <authorList>
            <consortium name="NISC Comparative Sequencing Program"/>
            <person name="Weingarten R.A."/>
            <person name="Johnson R.C."/>
            <person name="Conlan S."/>
            <person name="Ramsburg A.M."/>
            <person name="Dekker J.P."/>
            <person name="Lau A.F."/>
            <person name="Khil P."/>
            <person name="Odom R.T."/>
            <person name="Deming C."/>
            <person name="Park M."/>
            <person name="Thomas P.J."/>
            <person name="Henderson D.K."/>
            <person name="Palmore T.N."/>
            <person name="Segre J.A."/>
            <person name="Frank K.M."/>
        </authorList>
    </citation>
    <scope>NUCLEOTIDE SEQUENCE [LARGE SCALE GENOMIC DNA]</scope>
    <source>
        <strain evidence="22 56">ECONIH4</strain>
    </source>
</reference>
<evidence type="ECO:0000256" key="17">
    <source>
        <dbReference type="ARBA" id="ARBA00034247"/>
    </source>
</evidence>
<dbReference type="EMBL" id="AASWOY010000004">
    <property type="protein sequence ID" value="EFH6647655.1"/>
    <property type="molecule type" value="Genomic_DNA"/>
</dbReference>
<evidence type="ECO:0000256" key="20">
    <source>
        <dbReference type="SAM" id="Phobius"/>
    </source>
</evidence>
<evidence type="ECO:0000313" key="55">
    <source>
        <dbReference type="Proteomes" id="UP000050556"/>
    </source>
</evidence>
<dbReference type="FunFam" id="3.30.70.270:FF:000028">
    <property type="entry name" value="Diguanylate cyclase domain protein"/>
    <property type="match status" value="1"/>
</dbReference>
<evidence type="ECO:0000313" key="47">
    <source>
        <dbReference type="EMBL" id="STL37410.1"/>
    </source>
</evidence>
<keyword evidence="14 20" id="KW-0472">Membrane</keyword>
<evidence type="ECO:0000313" key="39">
    <source>
        <dbReference type="EMBL" id="MWU29697.1"/>
    </source>
</evidence>
<evidence type="ECO:0000313" key="75">
    <source>
        <dbReference type="Proteomes" id="UP000531813"/>
    </source>
</evidence>